<evidence type="ECO:0000256" key="1">
    <source>
        <dbReference type="SAM" id="MobiDB-lite"/>
    </source>
</evidence>
<dbReference type="AlphaFoldDB" id="A0A8X6W8N9"/>
<gene>
    <name evidence="2" type="ORF">TNCV_4072371</name>
</gene>
<evidence type="ECO:0000313" key="3">
    <source>
        <dbReference type="Proteomes" id="UP000887159"/>
    </source>
</evidence>
<proteinExistence type="predicted"/>
<reference evidence="2" key="1">
    <citation type="submission" date="2020-08" db="EMBL/GenBank/DDBJ databases">
        <title>Multicomponent nature underlies the extraordinary mechanical properties of spider dragline silk.</title>
        <authorList>
            <person name="Kono N."/>
            <person name="Nakamura H."/>
            <person name="Mori M."/>
            <person name="Yoshida Y."/>
            <person name="Ohtoshi R."/>
            <person name="Malay A.D."/>
            <person name="Moran D.A.P."/>
            <person name="Tomita M."/>
            <person name="Numata K."/>
            <person name="Arakawa K."/>
        </authorList>
    </citation>
    <scope>NUCLEOTIDE SEQUENCE</scope>
</reference>
<dbReference type="Proteomes" id="UP000887159">
    <property type="component" value="Unassembled WGS sequence"/>
</dbReference>
<name>A0A8X6W8N9_TRICX</name>
<organism evidence="2 3">
    <name type="scientific">Trichonephila clavipes</name>
    <name type="common">Golden silk orbweaver</name>
    <name type="synonym">Nephila clavipes</name>
    <dbReference type="NCBI Taxonomy" id="2585209"/>
    <lineage>
        <taxon>Eukaryota</taxon>
        <taxon>Metazoa</taxon>
        <taxon>Ecdysozoa</taxon>
        <taxon>Arthropoda</taxon>
        <taxon>Chelicerata</taxon>
        <taxon>Arachnida</taxon>
        <taxon>Araneae</taxon>
        <taxon>Araneomorphae</taxon>
        <taxon>Entelegynae</taxon>
        <taxon>Araneoidea</taxon>
        <taxon>Nephilidae</taxon>
        <taxon>Trichonephila</taxon>
    </lineage>
</organism>
<protein>
    <submittedName>
        <fullName evidence="2">Uncharacterized protein</fullName>
    </submittedName>
</protein>
<feature type="compositionally biased region" description="Basic and acidic residues" evidence="1">
    <location>
        <begin position="16"/>
        <end position="28"/>
    </location>
</feature>
<keyword evidence="3" id="KW-1185">Reference proteome</keyword>
<dbReference type="EMBL" id="BMAU01021390">
    <property type="protein sequence ID" value="GFY29924.1"/>
    <property type="molecule type" value="Genomic_DNA"/>
</dbReference>
<evidence type="ECO:0000313" key="2">
    <source>
        <dbReference type="EMBL" id="GFY29924.1"/>
    </source>
</evidence>
<sequence>MINSNSMRKDVHLKRSWREGNSHNRKYSEKEINSCRQLALFMLSRRKESQKIRSVMELIHVQSFEAQRPRFRCPPRHLTETRCLHVRSESVVNKKSID</sequence>
<feature type="region of interest" description="Disordered" evidence="1">
    <location>
        <begin position="1"/>
        <end position="28"/>
    </location>
</feature>
<accession>A0A8X6W8N9</accession>
<comment type="caution">
    <text evidence="2">The sequence shown here is derived from an EMBL/GenBank/DDBJ whole genome shotgun (WGS) entry which is preliminary data.</text>
</comment>